<dbReference type="RefSeq" id="XP_064853878.1">
    <property type="nucleotide sequence ID" value="XM_064997806.1"/>
</dbReference>
<protein>
    <submittedName>
        <fullName evidence="1">Uncharacterized protein</fullName>
    </submittedName>
</protein>
<dbReference type="GeneID" id="90074857"/>
<reference evidence="1 2" key="1">
    <citation type="journal article" date="2023" name="Elife">
        <title>Identification of key yeast species and microbe-microbe interactions impacting larval growth of Drosophila in the wild.</title>
        <authorList>
            <person name="Mure A."/>
            <person name="Sugiura Y."/>
            <person name="Maeda R."/>
            <person name="Honda K."/>
            <person name="Sakurai N."/>
            <person name="Takahashi Y."/>
            <person name="Watada M."/>
            <person name="Katoh T."/>
            <person name="Gotoh A."/>
            <person name="Gotoh Y."/>
            <person name="Taniguchi I."/>
            <person name="Nakamura K."/>
            <person name="Hayashi T."/>
            <person name="Katayama T."/>
            <person name="Uemura T."/>
            <person name="Hattori Y."/>
        </authorList>
    </citation>
    <scope>NUCLEOTIDE SEQUENCE [LARGE SCALE GENOMIC DNA]</scope>
    <source>
        <strain evidence="1 2">SC-9</strain>
    </source>
</reference>
<dbReference type="InterPro" id="IPR002882">
    <property type="entry name" value="CofD"/>
</dbReference>
<evidence type="ECO:0000313" key="1">
    <source>
        <dbReference type="EMBL" id="GMM36882.1"/>
    </source>
</evidence>
<dbReference type="SUPFAM" id="SSF142338">
    <property type="entry name" value="CofD-like"/>
    <property type="match status" value="1"/>
</dbReference>
<gene>
    <name evidence="1" type="ORF">DASC09_042070</name>
</gene>
<sequence length="499" mass="56311">MAIISGGTATNSLIPAFNNISNICKISFVLPVSDNGGSSAEILRVFGGPAIGDLRSRITKLASLQDKKSSQANHEDISFGSFFNHRISTIKSEADNEWRMILSGTHQICGLLINAKFRNYVLFLLIYLNKQLIDLHKDFNFQNASIGNLFMLSLRLLYGFDLYQCADFFVRFVGINRKFTVIPSINSKDQRYNIAALLDNGDIIRGQSQISHPSTSTSKPKLTQLSVPSDIDLSTIDLNEPQLIFQKDHSEPLISPINRIYYIEDKYHEYQPKLFDQAQKILEEADVIIYSIGSLFTSIIPVLVLRGTGEAMAVNCFIDSIQRKKKIFLLNGNSDRETGGFNSLDFIGKTINSLLYSLKMKSELDLPSPPIMRENYEFVINLLVSHGIDPVGISVSLLSSLLNLILLKNQFFHQSKDLPPLSFSDFITHIFVLDQTDIEVNTMVIERILGIKCVIIRATVEEEKNVNDSLFVNTPTRKVIHYKYDLDDFQTKLEMIMNS</sequence>
<dbReference type="PANTHER" id="PTHR31240">
    <property type="entry name" value="MATERNAL EFFECT EMBRYO ARREST 18"/>
    <property type="match status" value="1"/>
</dbReference>
<dbReference type="AlphaFoldDB" id="A0AAV5QPV2"/>
<dbReference type="InterPro" id="IPR038136">
    <property type="entry name" value="CofD-like_dom_sf"/>
</dbReference>
<accession>A0AAV5QPV2</accession>
<dbReference type="Gene3D" id="3.40.50.10680">
    <property type="entry name" value="CofD-like domains"/>
    <property type="match status" value="1"/>
</dbReference>
<name>A0AAV5QPV2_9ASCO</name>
<dbReference type="PANTHER" id="PTHR31240:SF0">
    <property type="entry name" value="MATERNAL EFFECT EMBRYO ARREST 18"/>
    <property type="match status" value="1"/>
</dbReference>
<keyword evidence="2" id="KW-1185">Reference proteome</keyword>
<comment type="caution">
    <text evidence="1">The sequence shown here is derived from an EMBL/GenBank/DDBJ whole genome shotgun (WGS) entry which is preliminary data.</text>
</comment>
<evidence type="ECO:0000313" key="2">
    <source>
        <dbReference type="Proteomes" id="UP001360560"/>
    </source>
</evidence>
<dbReference type="Pfam" id="PF01933">
    <property type="entry name" value="CofD"/>
    <property type="match status" value="1"/>
</dbReference>
<organism evidence="1 2">
    <name type="scientific">Saccharomycopsis crataegensis</name>
    <dbReference type="NCBI Taxonomy" id="43959"/>
    <lineage>
        <taxon>Eukaryota</taxon>
        <taxon>Fungi</taxon>
        <taxon>Dikarya</taxon>
        <taxon>Ascomycota</taxon>
        <taxon>Saccharomycotina</taxon>
        <taxon>Saccharomycetes</taxon>
        <taxon>Saccharomycopsidaceae</taxon>
        <taxon>Saccharomycopsis</taxon>
    </lineage>
</organism>
<dbReference type="EMBL" id="BTFZ01000011">
    <property type="protein sequence ID" value="GMM36882.1"/>
    <property type="molecule type" value="Genomic_DNA"/>
</dbReference>
<proteinExistence type="predicted"/>
<dbReference type="Proteomes" id="UP001360560">
    <property type="component" value="Unassembled WGS sequence"/>
</dbReference>
<dbReference type="GO" id="GO:0043743">
    <property type="term" value="F:LPPG:FO 2-phospho-L-lactate transferase activity"/>
    <property type="evidence" value="ECO:0007669"/>
    <property type="project" value="InterPro"/>
</dbReference>